<dbReference type="AlphaFoldDB" id="A0A9J5X404"/>
<reference evidence="1 2" key="1">
    <citation type="submission" date="2020-09" db="EMBL/GenBank/DDBJ databases">
        <title>De no assembly of potato wild relative species, Solanum commersonii.</title>
        <authorList>
            <person name="Cho K."/>
        </authorList>
    </citation>
    <scope>NUCLEOTIDE SEQUENCE [LARGE SCALE GENOMIC DNA]</scope>
    <source>
        <strain evidence="1">LZ3.2</strain>
        <tissue evidence="1">Leaf</tissue>
    </source>
</reference>
<protein>
    <submittedName>
        <fullName evidence="1">Uncharacterized protein</fullName>
    </submittedName>
</protein>
<gene>
    <name evidence="1" type="ORF">H5410_052655</name>
</gene>
<dbReference type="Proteomes" id="UP000824120">
    <property type="component" value="Chromosome 10"/>
</dbReference>
<dbReference type="EMBL" id="JACXVP010000010">
    <property type="protein sequence ID" value="KAG5582028.1"/>
    <property type="molecule type" value="Genomic_DNA"/>
</dbReference>
<organism evidence="1 2">
    <name type="scientific">Solanum commersonii</name>
    <name type="common">Commerson's wild potato</name>
    <name type="synonym">Commerson's nightshade</name>
    <dbReference type="NCBI Taxonomy" id="4109"/>
    <lineage>
        <taxon>Eukaryota</taxon>
        <taxon>Viridiplantae</taxon>
        <taxon>Streptophyta</taxon>
        <taxon>Embryophyta</taxon>
        <taxon>Tracheophyta</taxon>
        <taxon>Spermatophyta</taxon>
        <taxon>Magnoliopsida</taxon>
        <taxon>eudicotyledons</taxon>
        <taxon>Gunneridae</taxon>
        <taxon>Pentapetalae</taxon>
        <taxon>asterids</taxon>
        <taxon>lamiids</taxon>
        <taxon>Solanales</taxon>
        <taxon>Solanaceae</taxon>
        <taxon>Solanoideae</taxon>
        <taxon>Solaneae</taxon>
        <taxon>Solanum</taxon>
    </lineage>
</organism>
<proteinExistence type="predicted"/>
<name>A0A9J5X404_SOLCO</name>
<sequence>MDRNLKPTRTKIASAFHRLPSTNVVSAPAISPILMNSNQILMKMRLLLTFNLISSHLKGQSTIADITESLWKFCWKWWPCRCSIFVFLELTCCQAINRESPVDQLAKVGLTPSHIATTIFNILGQTIEVLEVMT</sequence>
<evidence type="ECO:0000313" key="2">
    <source>
        <dbReference type="Proteomes" id="UP000824120"/>
    </source>
</evidence>
<keyword evidence="2" id="KW-1185">Reference proteome</keyword>
<accession>A0A9J5X404</accession>
<dbReference type="OrthoDB" id="10266385at2759"/>
<evidence type="ECO:0000313" key="1">
    <source>
        <dbReference type="EMBL" id="KAG5582028.1"/>
    </source>
</evidence>
<comment type="caution">
    <text evidence="1">The sequence shown here is derived from an EMBL/GenBank/DDBJ whole genome shotgun (WGS) entry which is preliminary data.</text>
</comment>